<dbReference type="PANTHER" id="PTHR43685">
    <property type="entry name" value="GLYCOSYLTRANSFERASE"/>
    <property type="match status" value="1"/>
</dbReference>
<dbReference type="STRING" id="1164594.SAMN05216204_101213"/>
<dbReference type="InterPro" id="IPR050834">
    <property type="entry name" value="Glycosyltransf_2"/>
</dbReference>
<evidence type="ECO:0000313" key="3">
    <source>
        <dbReference type="Proteomes" id="UP000198639"/>
    </source>
</evidence>
<feature type="domain" description="Glycosyltransferase 2-like" evidence="1">
    <location>
        <begin position="16"/>
        <end position="142"/>
    </location>
</feature>
<dbReference type="InterPro" id="IPR029044">
    <property type="entry name" value="Nucleotide-diphossugar_trans"/>
</dbReference>
<dbReference type="InterPro" id="IPR001173">
    <property type="entry name" value="Glyco_trans_2-like"/>
</dbReference>
<dbReference type="SUPFAM" id="SSF53448">
    <property type="entry name" value="Nucleotide-diphospho-sugar transferases"/>
    <property type="match status" value="1"/>
</dbReference>
<dbReference type="Pfam" id="PF00535">
    <property type="entry name" value="Glycos_transf_2"/>
    <property type="match status" value="1"/>
</dbReference>
<organism evidence="2 3">
    <name type="scientific">Massilia yuzhufengensis</name>
    <dbReference type="NCBI Taxonomy" id="1164594"/>
    <lineage>
        <taxon>Bacteria</taxon>
        <taxon>Pseudomonadati</taxon>
        <taxon>Pseudomonadota</taxon>
        <taxon>Betaproteobacteria</taxon>
        <taxon>Burkholderiales</taxon>
        <taxon>Oxalobacteraceae</taxon>
        <taxon>Telluria group</taxon>
        <taxon>Massilia</taxon>
    </lineage>
</organism>
<dbReference type="AlphaFoldDB" id="A0A1I1DIZ0"/>
<evidence type="ECO:0000259" key="1">
    <source>
        <dbReference type="Pfam" id="PF00535"/>
    </source>
</evidence>
<accession>A0A1I1DIZ0</accession>
<keyword evidence="2" id="KW-0808">Transferase</keyword>
<sequence length="283" mass="31978">MNNTPELARDHLPLVSVCIPTYRGADTIRATLDSVLKQDYPNLEVWVIDDQSPDNTVNVVKSIDDPRVHYVRNERNLGPQGNWDRCLELANGKYYKLLPHDDLLEPGSLREQIDVLEADTTEDIALVFGSRRIIGPGGKELMVRGFSKKGALRIKAEHAARRCVRAGSNLLGEPGNGLVRMSLARKIGHYDAKYPYMVDLDFWFRALQFGDAYYTGTVSSSFRVVRGSWSVAIGQRQHGDFAGFIDKFLHVPELGLKRGDRSLGLLRARVNTYLRMLVYRFVL</sequence>
<protein>
    <submittedName>
        <fullName evidence="2">Glycosyl transferase family 2</fullName>
    </submittedName>
</protein>
<gene>
    <name evidence="2" type="ORF">SAMN05216204_101213</name>
</gene>
<dbReference type="PANTHER" id="PTHR43685:SF2">
    <property type="entry name" value="GLYCOSYLTRANSFERASE 2-LIKE DOMAIN-CONTAINING PROTEIN"/>
    <property type="match status" value="1"/>
</dbReference>
<reference evidence="3" key="1">
    <citation type="submission" date="2016-10" db="EMBL/GenBank/DDBJ databases">
        <authorList>
            <person name="Varghese N."/>
            <person name="Submissions S."/>
        </authorList>
    </citation>
    <scope>NUCLEOTIDE SEQUENCE [LARGE SCALE GENOMIC DNA]</scope>
    <source>
        <strain evidence="3">CGMCC 1.12041</strain>
    </source>
</reference>
<keyword evidence="3" id="KW-1185">Reference proteome</keyword>
<dbReference type="EMBL" id="FOLD01000001">
    <property type="protein sequence ID" value="SFB74406.1"/>
    <property type="molecule type" value="Genomic_DNA"/>
</dbReference>
<dbReference type="GO" id="GO:0016740">
    <property type="term" value="F:transferase activity"/>
    <property type="evidence" value="ECO:0007669"/>
    <property type="project" value="UniProtKB-KW"/>
</dbReference>
<evidence type="ECO:0000313" key="2">
    <source>
        <dbReference type="EMBL" id="SFB74406.1"/>
    </source>
</evidence>
<dbReference type="Proteomes" id="UP000198639">
    <property type="component" value="Unassembled WGS sequence"/>
</dbReference>
<name>A0A1I1DIZ0_9BURK</name>
<dbReference type="OrthoDB" id="276604at2"/>
<dbReference type="Gene3D" id="3.90.550.10">
    <property type="entry name" value="Spore Coat Polysaccharide Biosynthesis Protein SpsA, Chain A"/>
    <property type="match status" value="1"/>
</dbReference>
<proteinExistence type="predicted"/>
<dbReference type="RefSeq" id="WP_091869925.1">
    <property type="nucleotide sequence ID" value="NZ_FOLD01000001.1"/>
</dbReference>